<evidence type="ECO:0000256" key="1">
    <source>
        <dbReference type="SAM" id="Phobius"/>
    </source>
</evidence>
<comment type="caution">
    <text evidence="2">The sequence shown here is derived from an EMBL/GenBank/DDBJ whole genome shotgun (WGS) entry which is preliminary data.</text>
</comment>
<evidence type="ECO:0000313" key="2">
    <source>
        <dbReference type="EMBL" id="KKM60122.1"/>
    </source>
</evidence>
<feature type="transmembrane region" description="Helical" evidence="1">
    <location>
        <begin position="6"/>
        <end position="30"/>
    </location>
</feature>
<dbReference type="AlphaFoldDB" id="A0A0F9LSQ1"/>
<proteinExistence type="predicted"/>
<keyword evidence="1" id="KW-0472">Membrane</keyword>
<protein>
    <submittedName>
        <fullName evidence="2">Uncharacterized protein</fullName>
    </submittedName>
</protein>
<dbReference type="EMBL" id="LAZR01011736">
    <property type="protein sequence ID" value="KKM60122.1"/>
    <property type="molecule type" value="Genomic_DNA"/>
</dbReference>
<name>A0A0F9LSQ1_9ZZZZ</name>
<sequence length="31" mass="3543">MRAIEITGLAILVAMIVGWFVGMAMSIWYLW</sequence>
<keyword evidence="1" id="KW-0812">Transmembrane</keyword>
<reference evidence="2" key="1">
    <citation type="journal article" date="2015" name="Nature">
        <title>Complex archaea that bridge the gap between prokaryotes and eukaryotes.</title>
        <authorList>
            <person name="Spang A."/>
            <person name="Saw J.H."/>
            <person name="Jorgensen S.L."/>
            <person name="Zaremba-Niedzwiedzka K."/>
            <person name="Martijn J."/>
            <person name="Lind A.E."/>
            <person name="van Eijk R."/>
            <person name="Schleper C."/>
            <person name="Guy L."/>
            <person name="Ettema T.J."/>
        </authorList>
    </citation>
    <scope>NUCLEOTIDE SEQUENCE</scope>
</reference>
<keyword evidence="1" id="KW-1133">Transmembrane helix</keyword>
<accession>A0A0F9LSQ1</accession>
<gene>
    <name evidence="2" type="ORF">LCGC14_1544980</name>
</gene>
<organism evidence="2">
    <name type="scientific">marine sediment metagenome</name>
    <dbReference type="NCBI Taxonomy" id="412755"/>
    <lineage>
        <taxon>unclassified sequences</taxon>
        <taxon>metagenomes</taxon>
        <taxon>ecological metagenomes</taxon>
    </lineage>
</organism>